<organism evidence="5 6">
    <name type="scientific">Phaeobacter piscinae</name>
    <dbReference type="NCBI Taxonomy" id="1580596"/>
    <lineage>
        <taxon>Bacteria</taxon>
        <taxon>Pseudomonadati</taxon>
        <taxon>Pseudomonadota</taxon>
        <taxon>Alphaproteobacteria</taxon>
        <taxon>Rhodobacterales</taxon>
        <taxon>Roseobacteraceae</taxon>
        <taxon>Phaeobacter</taxon>
    </lineage>
</organism>
<dbReference type="GO" id="GO:0003677">
    <property type="term" value="F:DNA binding"/>
    <property type="evidence" value="ECO:0007669"/>
    <property type="project" value="UniProtKB-KW"/>
</dbReference>
<dbReference type="PANTHER" id="PTHR33204:SF18">
    <property type="entry name" value="TRANSCRIPTIONAL REGULATORY PROTEIN"/>
    <property type="match status" value="1"/>
</dbReference>
<dbReference type="Proteomes" id="UP000218606">
    <property type="component" value="Chromosome"/>
</dbReference>
<evidence type="ECO:0000256" key="1">
    <source>
        <dbReference type="ARBA" id="ARBA00023015"/>
    </source>
</evidence>
<gene>
    <name evidence="5" type="ORF">PhaeoP13_00750</name>
</gene>
<dbReference type="InterPro" id="IPR036390">
    <property type="entry name" value="WH_DNA-bd_sf"/>
</dbReference>
<dbReference type="InterPro" id="IPR002577">
    <property type="entry name" value="HTH_HxlR"/>
</dbReference>
<dbReference type="InterPro" id="IPR036388">
    <property type="entry name" value="WH-like_DNA-bd_sf"/>
</dbReference>
<dbReference type="SUPFAM" id="SSF46785">
    <property type="entry name" value="Winged helix' DNA-binding domain"/>
    <property type="match status" value="2"/>
</dbReference>
<evidence type="ECO:0000313" key="5">
    <source>
        <dbReference type="EMBL" id="ATG42708.1"/>
    </source>
</evidence>
<dbReference type="Pfam" id="PF01638">
    <property type="entry name" value="HxlR"/>
    <property type="match status" value="1"/>
</dbReference>
<dbReference type="EMBL" id="CP010767">
    <property type="protein sequence ID" value="ATG42708.1"/>
    <property type="molecule type" value="Genomic_DNA"/>
</dbReference>
<dbReference type="PROSITE" id="PS51118">
    <property type="entry name" value="HTH_HXLR"/>
    <property type="match status" value="1"/>
</dbReference>
<protein>
    <submittedName>
        <fullName evidence="5">Transcriptional regulator, HxlR family</fullName>
    </submittedName>
</protein>
<evidence type="ECO:0000256" key="2">
    <source>
        <dbReference type="ARBA" id="ARBA00023125"/>
    </source>
</evidence>
<keyword evidence="3" id="KW-0804">Transcription</keyword>
<keyword evidence="2" id="KW-0238">DNA-binding</keyword>
<accession>A0AAN1L9M9</accession>
<dbReference type="AlphaFoldDB" id="A0AAN1L9M9"/>
<reference evidence="5 6" key="1">
    <citation type="journal article" date="2017" name="Front. Microbiol.">
        <title>Phaeobacter piscinae sp. nov., a species of the Roseobacter group and potential aquaculture probiont.</title>
        <authorList>
            <person name="Sonnenschein E.C."/>
            <person name="Phippen C.B.W."/>
            <person name="Nielsen K.F."/>
            <person name="Mateiu R.V."/>
            <person name="Melchiorsen J."/>
            <person name="Gram L."/>
            <person name="Overmann J."/>
            <person name="Freese H.M."/>
        </authorList>
    </citation>
    <scope>NUCLEOTIDE SEQUENCE [LARGE SCALE GENOMIC DNA]</scope>
    <source>
        <strain evidence="5 6">P13</strain>
    </source>
</reference>
<evidence type="ECO:0000313" key="6">
    <source>
        <dbReference type="Proteomes" id="UP000218606"/>
    </source>
</evidence>
<evidence type="ECO:0000259" key="4">
    <source>
        <dbReference type="PROSITE" id="PS51118"/>
    </source>
</evidence>
<keyword evidence="1" id="KW-0805">Transcription regulation</keyword>
<dbReference type="Gene3D" id="1.10.10.10">
    <property type="entry name" value="Winged helix-like DNA-binding domain superfamily/Winged helix DNA-binding domain"/>
    <property type="match status" value="2"/>
</dbReference>
<dbReference type="PANTHER" id="PTHR33204">
    <property type="entry name" value="TRANSCRIPTIONAL REGULATOR, MARR FAMILY"/>
    <property type="match status" value="1"/>
</dbReference>
<sequence length="181" mass="19872">MDIETFVNTTSRAWAIPILAHLHAGVAGRQAPLLTATGASRTAFAQSVDHLISIGLLERNPGYGHPLRPEFRLTALGVSAAATANRIHSVTAEEDRDLLRRSWTLPILTALHEPSHFNDIKRNLRRITDRALSQSLKTLEGRQWVHRHVDEAARPPRSIYHAVNTGGLISRVAASDISFAG</sequence>
<proteinExistence type="predicted"/>
<dbReference type="RefSeq" id="WP_096870832.1">
    <property type="nucleotide sequence ID" value="NZ_CP010715.1"/>
</dbReference>
<evidence type="ECO:0000256" key="3">
    <source>
        <dbReference type="ARBA" id="ARBA00023163"/>
    </source>
</evidence>
<name>A0AAN1L9M9_9RHOB</name>
<feature type="domain" description="HTH hxlR-type" evidence="4">
    <location>
        <begin position="90"/>
        <end position="181"/>
    </location>
</feature>